<dbReference type="InterPro" id="IPR051925">
    <property type="entry name" value="RNA-binding_domain"/>
</dbReference>
<keyword evidence="5" id="KW-1185">Reference proteome</keyword>
<dbReference type="InterPro" id="IPR001890">
    <property type="entry name" value="RNA-binding_CRM"/>
</dbReference>
<dbReference type="SMART" id="SM01103">
    <property type="entry name" value="CRS1_YhbY"/>
    <property type="match status" value="1"/>
</dbReference>
<dbReference type="InterPro" id="IPR017924">
    <property type="entry name" value="RNA-binding_YhbY"/>
</dbReference>
<keyword evidence="1 2" id="KW-0694">RNA-binding</keyword>
<dbReference type="PROSITE" id="PS51295">
    <property type="entry name" value="CRM"/>
    <property type="match status" value="1"/>
</dbReference>
<dbReference type="Proteomes" id="UP001328425">
    <property type="component" value="Unassembled WGS sequence"/>
</dbReference>
<dbReference type="InterPro" id="IPR035920">
    <property type="entry name" value="YhbY-like_sf"/>
</dbReference>
<evidence type="ECO:0000256" key="2">
    <source>
        <dbReference type="PROSITE-ProRule" id="PRU00626"/>
    </source>
</evidence>
<dbReference type="Gene3D" id="3.30.110.60">
    <property type="entry name" value="YhbY-like"/>
    <property type="match status" value="1"/>
</dbReference>
<evidence type="ECO:0000259" key="3">
    <source>
        <dbReference type="PROSITE" id="PS51295"/>
    </source>
</evidence>
<name>A0ABU7XC71_9FIRM</name>
<comment type="caution">
    <text evidence="4">The sequence shown here is derived from an EMBL/GenBank/DDBJ whole genome shotgun (WGS) entry which is preliminary data.</text>
</comment>
<dbReference type="RefSeq" id="WP_316719225.1">
    <property type="nucleotide sequence ID" value="NZ_JARBCY010000031.1"/>
</dbReference>
<evidence type="ECO:0000313" key="5">
    <source>
        <dbReference type="Proteomes" id="UP001328425"/>
    </source>
</evidence>
<dbReference type="SUPFAM" id="SSF75471">
    <property type="entry name" value="YhbY-like"/>
    <property type="match status" value="1"/>
</dbReference>
<dbReference type="Pfam" id="PF01985">
    <property type="entry name" value="CRS1_YhbY"/>
    <property type="match status" value="1"/>
</dbReference>
<gene>
    <name evidence="4" type="primary">yhbY</name>
    <name evidence="4" type="ORF">PV361_04425</name>
</gene>
<dbReference type="NCBIfam" id="TIGR00253">
    <property type="entry name" value="RNA_bind_YhbY"/>
    <property type="match status" value="1"/>
</dbReference>
<feature type="domain" description="CRM" evidence="3">
    <location>
        <begin position="1"/>
        <end position="96"/>
    </location>
</feature>
<dbReference type="PANTHER" id="PTHR40065:SF3">
    <property type="entry name" value="RNA-BINDING PROTEIN YHBY"/>
    <property type="match status" value="1"/>
</dbReference>
<dbReference type="PANTHER" id="PTHR40065">
    <property type="entry name" value="RNA-BINDING PROTEIN YHBY"/>
    <property type="match status" value="1"/>
</dbReference>
<accession>A0ABU7XC71</accession>
<organism evidence="4 5">
    <name type="scientific">Peptoniphilus grossensis</name>
    <dbReference type="NCBI Taxonomy" id="1465756"/>
    <lineage>
        <taxon>Bacteria</taxon>
        <taxon>Bacillati</taxon>
        <taxon>Bacillota</taxon>
        <taxon>Tissierellia</taxon>
        <taxon>Tissierellales</taxon>
        <taxon>Peptoniphilaceae</taxon>
        <taxon>Peptoniphilus</taxon>
    </lineage>
</organism>
<protein>
    <submittedName>
        <fullName evidence="4">Ribosome assembly RNA-binding protein YhbY</fullName>
    </submittedName>
</protein>
<dbReference type="EMBL" id="JARBCY010000031">
    <property type="protein sequence ID" value="MEF3317946.1"/>
    <property type="molecule type" value="Genomic_DNA"/>
</dbReference>
<evidence type="ECO:0000313" key="4">
    <source>
        <dbReference type="EMBL" id="MEF3317946.1"/>
    </source>
</evidence>
<sequence length="96" mass="10973">MLTGKERSYLKSLAHNMDPLIQLGKDGINEGFLNQIDKLLEDHELVKIKVLQNAPVEVDEIVDEILEKTGAEFVQKIGKKLTIYRESKENKKIELP</sequence>
<evidence type="ECO:0000256" key="1">
    <source>
        <dbReference type="ARBA" id="ARBA00022884"/>
    </source>
</evidence>
<proteinExistence type="predicted"/>
<reference evidence="4 5" key="1">
    <citation type="submission" date="2022-11" db="EMBL/GenBank/DDBJ databases">
        <title>The First Case of Preauricular Fistular Abscess Caused by Peptoniphilus grossensis.</title>
        <authorList>
            <person name="Byun J.-H."/>
        </authorList>
    </citation>
    <scope>NUCLEOTIDE SEQUENCE [LARGE SCALE GENOMIC DNA]</scope>
    <source>
        <strain evidence="4 5">GYB008</strain>
    </source>
</reference>